<evidence type="ECO:0000313" key="7">
    <source>
        <dbReference type="Proteomes" id="UP000829517"/>
    </source>
</evidence>
<dbReference type="InterPro" id="IPR006597">
    <property type="entry name" value="Sel1-like"/>
</dbReference>
<proteinExistence type="predicted"/>
<accession>A0ABS9J683</accession>
<keyword evidence="1" id="KW-0677">Repeat</keyword>
<dbReference type="PANTHER" id="PTHR44186">
    <property type="match status" value="1"/>
</dbReference>
<dbReference type="SMART" id="SM00671">
    <property type="entry name" value="SEL1"/>
    <property type="match status" value="6"/>
</dbReference>
<gene>
    <name evidence="6" type="ORF">JM658_14030</name>
</gene>
<evidence type="ECO:0000256" key="1">
    <source>
        <dbReference type="ARBA" id="ARBA00022737"/>
    </source>
</evidence>
<dbReference type="RefSeq" id="WP_236959916.1">
    <property type="nucleotide sequence ID" value="NZ_JAETXX010000011.1"/>
</dbReference>
<sequence length="1008" mass="115235">MNLTNKGFTVLLVLGSTFSFAQQSKIYTYDQKDFHEALDLYNKKQYQASQVIFENVKRATTDAETEANAAYYIANAGIRTNQLGADKLMEDFVTNYPTSTKRNSAYLDVADYYFNQAKYPNALHWYDLAEDQSMSASEREEFNFKKGYSLFVAKKYAPAREYLERVSASPKYGSQAKYYMGYMAYQGDDYNQANEYFDQVSGNQELNKNLSYYQADMNFKLGNFDKAITLGKEQLNSADRNELSELNKIIGESYFNKKEYEAAIPYLKEYKGKSGKWSNTDFYLLGYAYYKQGDYESAIGQFNKIVEGNNSVAQNAYYHLGECYLETDKKQEALNAFRNASQMDYDAQIKKDAFLNYARLSYEIGNPYQSAPLVLSNYLNEYPKSENTQEIQELLVDSYITSKNYDAALKLLESNKNYSTKTTYQKVAFYRGLELYNEGNYDEAQGYFAKSAKEQQDPVFTARATFWNGEVSYLNEEYDEAIISFKQFDQNAMAAQTPEFKNLDYNLAYAYFKQKDYSEAASHFKSFIAAGNKDDVERIKDSYLRMGDSQFAASQYWPAMEAYNKAIELGGEQADYAHFQKAISYGFVDRNEKKINELESFVNDFPKSPLRDDAYYELGNTYINDNQTQKGIDAYGKLASEYSMSSFVPKAILKEGLVYYNKGENEKALSQFKAVVSKYPRTPESLQAVSTAKQVYVDEGRVGEYASWVKGLDFVNVTESELESASFEAAERQYLQDKNAAAEKGFEAYLNEFPKGTNALKSHFYLAQLNYKEGDKAKALPHYEYVVNEKRNEFSEESYVRVGEIYLDNKNYNKAITVLKKLEQGADFQQNIIFAQSNIMKASYALKNYPQTISYAEKVLNTPKVDDRIKSDAYTMIARSAIATDDEVKAKKAYAEVQKIATGELGAEALYYDAYFKNKEGDYKASNVAAQRLAKDFSVYKETGAKGLIIMAKNFFAMDDAFQATYILQSVIDNFSQYPEIVNEANTELSIIKTKEAQRNSSVNPNQN</sequence>
<dbReference type="Gene3D" id="1.25.40.10">
    <property type="entry name" value="Tetratricopeptide repeat domain"/>
    <property type="match status" value="7"/>
</dbReference>
<dbReference type="Proteomes" id="UP000829517">
    <property type="component" value="Unassembled WGS sequence"/>
</dbReference>
<keyword evidence="4" id="KW-0732">Signal</keyword>
<feature type="repeat" description="TPR" evidence="3">
    <location>
        <begin position="314"/>
        <end position="347"/>
    </location>
</feature>
<feature type="signal peptide" evidence="4">
    <location>
        <begin position="1"/>
        <end position="21"/>
    </location>
</feature>
<evidence type="ECO:0000313" key="6">
    <source>
        <dbReference type="EMBL" id="MCF8715951.1"/>
    </source>
</evidence>
<evidence type="ECO:0000256" key="2">
    <source>
        <dbReference type="ARBA" id="ARBA00022803"/>
    </source>
</evidence>
<dbReference type="PROSITE" id="PS50005">
    <property type="entry name" value="TPR"/>
    <property type="match status" value="4"/>
</dbReference>
<keyword evidence="2 3" id="KW-0802">TPR repeat</keyword>
<protein>
    <submittedName>
        <fullName evidence="6">Tetratricopeptide repeat protein</fullName>
    </submittedName>
</protein>
<evidence type="ECO:0000256" key="4">
    <source>
        <dbReference type="SAM" id="SignalP"/>
    </source>
</evidence>
<name>A0ABS9J683_9FLAO</name>
<evidence type="ECO:0000256" key="3">
    <source>
        <dbReference type="PROSITE-ProRule" id="PRU00339"/>
    </source>
</evidence>
<dbReference type="SUPFAM" id="SSF48452">
    <property type="entry name" value="TPR-like"/>
    <property type="match status" value="4"/>
</dbReference>
<dbReference type="InterPro" id="IPR011990">
    <property type="entry name" value="TPR-like_helical_dom_sf"/>
</dbReference>
<dbReference type="Pfam" id="PF09976">
    <property type="entry name" value="TPR_21"/>
    <property type="match status" value="1"/>
</dbReference>
<comment type="caution">
    <text evidence="6">The sequence shown here is derived from an EMBL/GenBank/DDBJ whole genome shotgun (WGS) entry which is preliminary data.</text>
</comment>
<dbReference type="Pfam" id="PF12895">
    <property type="entry name" value="ANAPC3"/>
    <property type="match status" value="1"/>
</dbReference>
<reference evidence="6 7" key="1">
    <citation type="submission" date="2021-01" db="EMBL/GenBank/DDBJ databases">
        <title>Genome sequencing of Joostella atrarenae M1-2 (= KCTC 23194).</title>
        <authorList>
            <person name="Zakaria M.R."/>
            <person name="Lam M.Q."/>
            <person name="Chong C.S."/>
        </authorList>
    </citation>
    <scope>NUCLEOTIDE SEQUENCE [LARGE SCALE GENOMIC DNA]</scope>
    <source>
        <strain evidence="6 7">M1-2</strain>
    </source>
</reference>
<feature type="domain" description="Ancillary SecYEG translocon subunit/Cell division coordinator CpoB TPR" evidence="5">
    <location>
        <begin position="717"/>
        <end position="824"/>
    </location>
</feature>
<dbReference type="InterPro" id="IPR019734">
    <property type="entry name" value="TPR_rpt"/>
</dbReference>
<organism evidence="6 7">
    <name type="scientific">Joostella atrarenae</name>
    <dbReference type="NCBI Taxonomy" id="679257"/>
    <lineage>
        <taxon>Bacteria</taxon>
        <taxon>Pseudomonadati</taxon>
        <taxon>Bacteroidota</taxon>
        <taxon>Flavobacteriia</taxon>
        <taxon>Flavobacteriales</taxon>
        <taxon>Flavobacteriaceae</taxon>
        <taxon>Joostella</taxon>
    </lineage>
</organism>
<dbReference type="EMBL" id="JAETXX010000011">
    <property type="protein sequence ID" value="MCF8715951.1"/>
    <property type="molecule type" value="Genomic_DNA"/>
</dbReference>
<dbReference type="Pfam" id="PF13174">
    <property type="entry name" value="TPR_6"/>
    <property type="match status" value="2"/>
</dbReference>
<feature type="repeat" description="TPR" evidence="3">
    <location>
        <begin position="649"/>
        <end position="682"/>
    </location>
</feature>
<dbReference type="InterPro" id="IPR018704">
    <property type="entry name" value="SecYEG/CpoB_TPR"/>
</dbReference>
<dbReference type="SUPFAM" id="SSF81901">
    <property type="entry name" value="HCP-like"/>
    <property type="match status" value="1"/>
</dbReference>
<dbReference type="PANTHER" id="PTHR44186:SF1">
    <property type="entry name" value="BARDET-BIEDL SYNDROME 4 PROTEIN"/>
    <property type="match status" value="1"/>
</dbReference>
<dbReference type="Pfam" id="PF13432">
    <property type="entry name" value="TPR_16"/>
    <property type="match status" value="3"/>
</dbReference>
<dbReference type="SMART" id="SM00028">
    <property type="entry name" value="TPR"/>
    <property type="match status" value="12"/>
</dbReference>
<feature type="repeat" description="TPR" evidence="3">
    <location>
        <begin position="540"/>
        <end position="573"/>
    </location>
</feature>
<keyword evidence="7" id="KW-1185">Reference proteome</keyword>
<feature type="repeat" description="TPR" evidence="3">
    <location>
        <begin position="279"/>
        <end position="312"/>
    </location>
</feature>
<feature type="chain" id="PRO_5046348652" evidence="4">
    <location>
        <begin position="22"/>
        <end position="1008"/>
    </location>
</feature>
<evidence type="ECO:0000259" key="5">
    <source>
        <dbReference type="Pfam" id="PF09976"/>
    </source>
</evidence>